<dbReference type="GO" id="GO:0004816">
    <property type="term" value="F:asparagine-tRNA ligase activity"/>
    <property type="evidence" value="ECO:0007669"/>
    <property type="project" value="TreeGrafter"/>
</dbReference>
<feature type="domain" description="Aminoacyl-transfer RNA synthetases class-II family profile" evidence="6">
    <location>
        <begin position="170"/>
        <end position="265"/>
    </location>
</feature>
<dbReference type="Proteomes" id="UP000789831">
    <property type="component" value="Unassembled WGS sequence"/>
</dbReference>
<dbReference type="PANTHER" id="PTHR22594">
    <property type="entry name" value="ASPARTYL/LYSYL-TRNA SYNTHETASE"/>
    <property type="match status" value="1"/>
</dbReference>
<dbReference type="PROSITE" id="PS50862">
    <property type="entry name" value="AA_TRNA_LIGASE_II"/>
    <property type="match status" value="1"/>
</dbReference>
<dbReference type="Gene3D" id="2.40.50.140">
    <property type="entry name" value="Nucleic acid-binding proteins"/>
    <property type="match status" value="2"/>
</dbReference>
<dbReference type="InterPro" id="IPR005679">
    <property type="entry name" value="Ribosomal_uS12_bac"/>
</dbReference>
<dbReference type="EMBL" id="CAJVPL010001360">
    <property type="protein sequence ID" value="CAG8566983.1"/>
    <property type="molecule type" value="Genomic_DNA"/>
</dbReference>
<feature type="non-terminal residue" evidence="7">
    <location>
        <position position="1"/>
    </location>
</feature>
<evidence type="ECO:0000259" key="6">
    <source>
        <dbReference type="PROSITE" id="PS50862"/>
    </source>
</evidence>
<dbReference type="InterPro" id="IPR004365">
    <property type="entry name" value="NA-bd_OB_tRNA"/>
</dbReference>
<keyword evidence="3" id="KW-0067">ATP-binding</keyword>
<dbReference type="SUPFAM" id="SSF55681">
    <property type="entry name" value="Class II aaRS and biotin synthetases"/>
    <property type="match status" value="1"/>
</dbReference>
<accession>A0A9N9FZI0</accession>
<keyword evidence="4" id="KW-0648">Protein biosynthesis</keyword>
<dbReference type="GO" id="GO:0003735">
    <property type="term" value="F:structural constituent of ribosome"/>
    <property type="evidence" value="ECO:0007669"/>
    <property type="project" value="InterPro"/>
</dbReference>
<dbReference type="PRINTS" id="PR01034">
    <property type="entry name" value="RIBOSOMALS12"/>
</dbReference>
<dbReference type="Pfam" id="PF00152">
    <property type="entry name" value="tRNA-synt_2"/>
    <property type="match status" value="1"/>
</dbReference>
<dbReference type="GO" id="GO:0015935">
    <property type="term" value="C:small ribosomal subunit"/>
    <property type="evidence" value="ECO:0007669"/>
    <property type="project" value="InterPro"/>
</dbReference>
<dbReference type="InterPro" id="IPR045864">
    <property type="entry name" value="aa-tRNA-synth_II/BPL/LPL"/>
</dbReference>
<evidence type="ECO:0000256" key="3">
    <source>
        <dbReference type="ARBA" id="ARBA00022840"/>
    </source>
</evidence>
<dbReference type="GO" id="GO:0005524">
    <property type="term" value="F:ATP binding"/>
    <property type="evidence" value="ECO:0007669"/>
    <property type="project" value="UniProtKB-KW"/>
</dbReference>
<dbReference type="SUPFAM" id="SSF50249">
    <property type="entry name" value="Nucleic acid-binding proteins"/>
    <property type="match status" value="2"/>
</dbReference>
<dbReference type="InterPro" id="IPR004364">
    <property type="entry name" value="Aa-tRNA-synt_II"/>
</dbReference>
<dbReference type="OrthoDB" id="1931232at2759"/>
<evidence type="ECO:0000313" key="7">
    <source>
        <dbReference type="EMBL" id="CAG8566983.1"/>
    </source>
</evidence>
<evidence type="ECO:0000256" key="4">
    <source>
        <dbReference type="ARBA" id="ARBA00022917"/>
    </source>
</evidence>
<evidence type="ECO:0000256" key="2">
    <source>
        <dbReference type="ARBA" id="ARBA00022741"/>
    </source>
</evidence>
<dbReference type="AlphaFoldDB" id="A0A9N9FZI0"/>
<keyword evidence="5" id="KW-0030">Aminoacyl-tRNA synthetase</keyword>
<dbReference type="PANTHER" id="PTHR22594:SF34">
    <property type="entry name" value="ASPARAGINE--TRNA LIGASE, MITOCHONDRIAL-RELATED"/>
    <property type="match status" value="1"/>
</dbReference>
<reference evidence="7" key="1">
    <citation type="submission" date="2021-06" db="EMBL/GenBank/DDBJ databases">
        <authorList>
            <person name="Kallberg Y."/>
            <person name="Tangrot J."/>
            <person name="Rosling A."/>
        </authorList>
    </citation>
    <scope>NUCLEOTIDE SEQUENCE</scope>
    <source>
        <strain evidence="7">MT106</strain>
    </source>
</reference>
<dbReference type="CDD" id="cd04318">
    <property type="entry name" value="EcAsnRS_like_N"/>
    <property type="match status" value="1"/>
</dbReference>
<organism evidence="7 8">
    <name type="scientific">Ambispora gerdemannii</name>
    <dbReference type="NCBI Taxonomy" id="144530"/>
    <lineage>
        <taxon>Eukaryota</taxon>
        <taxon>Fungi</taxon>
        <taxon>Fungi incertae sedis</taxon>
        <taxon>Mucoromycota</taxon>
        <taxon>Glomeromycotina</taxon>
        <taxon>Glomeromycetes</taxon>
        <taxon>Archaeosporales</taxon>
        <taxon>Ambisporaceae</taxon>
        <taxon>Ambispora</taxon>
    </lineage>
</organism>
<dbReference type="GO" id="GO:0005739">
    <property type="term" value="C:mitochondrion"/>
    <property type="evidence" value="ECO:0007669"/>
    <property type="project" value="TreeGrafter"/>
</dbReference>
<dbReference type="InterPro" id="IPR012340">
    <property type="entry name" value="NA-bd_OB-fold"/>
</dbReference>
<comment type="caution">
    <text evidence="7">The sequence shown here is derived from an EMBL/GenBank/DDBJ whole genome shotgun (WGS) entry which is preliminary data.</text>
</comment>
<evidence type="ECO:0000256" key="1">
    <source>
        <dbReference type="ARBA" id="ARBA00022598"/>
    </source>
</evidence>
<dbReference type="GO" id="GO:0006421">
    <property type="term" value="P:asparaginyl-tRNA aminoacylation"/>
    <property type="evidence" value="ECO:0007669"/>
    <property type="project" value="TreeGrafter"/>
</dbReference>
<proteinExistence type="predicted"/>
<evidence type="ECO:0000256" key="5">
    <source>
        <dbReference type="ARBA" id="ARBA00023146"/>
    </source>
</evidence>
<dbReference type="InterPro" id="IPR006195">
    <property type="entry name" value="aa-tRNA-synth_II"/>
</dbReference>
<keyword evidence="8" id="KW-1185">Reference proteome</keyword>
<dbReference type="Pfam" id="PF01336">
    <property type="entry name" value="tRNA_anti-codon"/>
    <property type="match status" value="1"/>
</dbReference>
<dbReference type="GO" id="GO:0003676">
    <property type="term" value="F:nucleic acid binding"/>
    <property type="evidence" value="ECO:0007669"/>
    <property type="project" value="InterPro"/>
</dbReference>
<keyword evidence="2" id="KW-0547">Nucleotide-binding</keyword>
<evidence type="ECO:0000313" key="8">
    <source>
        <dbReference type="Proteomes" id="UP000789831"/>
    </source>
</evidence>
<keyword evidence="1" id="KW-0436">Ligase</keyword>
<protein>
    <submittedName>
        <fullName evidence="7">1303_t:CDS:1</fullName>
    </submittedName>
</protein>
<sequence>GGGAQDLPGVKYHVIRGCGDTEGVKERKQGRSLYGSKKTKDIYRQVEKISKLDKIKVGGWVKSVREGKKNIFITLNDGSTLKSLQIIILRENFLKSGSGNEINFGSSLLVSGKLVLTPEREQSCELQDTKIEIVNSTGPNYPLQKKNIPLEVIRNFPHLRAKTNYFLAIFRLRHSISKAIHDFFHQEGFYYLSTPIITSNDTEGAGELFNITINEKEPFFSKPAKLTVSGQLQAEALVQGLGKVYTFSPCFRAEKSHTTRHLAEF</sequence>
<name>A0A9N9FZI0_9GLOM</name>
<dbReference type="Gene3D" id="3.30.930.10">
    <property type="entry name" value="Bira Bifunctional Protein, Domain 2"/>
    <property type="match status" value="1"/>
</dbReference>
<gene>
    <name evidence="7" type="ORF">AGERDE_LOCUS7443</name>
</gene>